<dbReference type="Proteomes" id="UP000038045">
    <property type="component" value="Unplaced"/>
</dbReference>
<dbReference type="AlphaFoldDB" id="A0A0N5A791"/>
<accession>A0A0N5A791</accession>
<dbReference type="PANTHER" id="PTHR47411:SF3">
    <property type="entry name" value="I-BETA-1,3-N-ACETYLGLUCOSAMINYLTRANSFERASE"/>
    <property type="match status" value="1"/>
</dbReference>
<dbReference type="Pfam" id="PF13896">
    <property type="entry name" value="Glyco_transf_49"/>
    <property type="match status" value="1"/>
</dbReference>
<name>A0A0N5A791_PARTI</name>
<reference evidence="2" key="1">
    <citation type="submission" date="2017-02" db="UniProtKB">
        <authorList>
            <consortium name="WormBaseParasite"/>
        </authorList>
    </citation>
    <scope>IDENTIFICATION</scope>
</reference>
<keyword evidence="1" id="KW-1185">Reference proteome</keyword>
<organism evidence="1 2">
    <name type="scientific">Parastrongyloides trichosuri</name>
    <name type="common">Possum-specific nematode worm</name>
    <dbReference type="NCBI Taxonomy" id="131310"/>
    <lineage>
        <taxon>Eukaryota</taxon>
        <taxon>Metazoa</taxon>
        <taxon>Ecdysozoa</taxon>
        <taxon>Nematoda</taxon>
        <taxon>Chromadorea</taxon>
        <taxon>Rhabditida</taxon>
        <taxon>Tylenchina</taxon>
        <taxon>Panagrolaimomorpha</taxon>
        <taxon>Strongyloidoidea</taxon>
        <taxon>Strongyloididae</taxon>
        <taxon>Parastrongyloides</taxon>
    </lineage>
</organism>
<dbReference type="STRING" id="131310.A0A0N5A791"/>
<dbReference type="WBParaSite" id="PTRK_0001787700.1">
    <property type="protein sequence ID" value="PTRK_0001787700.1"/>
    <property type="gene ID" value="PTRK_0001787700"/>
</dbReference>
<evidence type="ECO:0000313" key="1">
    <source>
        <dbReference type="Proteomes" id="UP000038045"/>
    </source>
</evidence>
<proteinExistence type="predicted"/>
<dbReference type="PANTHER" id="PTHR47411">
    <property type="entry name" value="B3GNT1, BETA-1,3-N-ACETYLGUCOSAMINYLTRANSFERASE 1, HOMOLOG"/>
    <property type="match status" value="1"/>
</dbReference>
<sequence>MNKYNKYLNELTRIPRPYFVYPINVARNIARMGKRTKLFLSTDIENFPSNNYEKKVSMIGREILLKEKKKVVLVHRRFEVEKGIAIPKTKDELKKLLLLNKAEIFHEKIFKKGHFIEGLDEWLKVPENNNSTIKLLQLNYTNPYWEPQFVCDDRIPYHRENFPYRYRSNTHLLHIICHEEYKFIILNDVFTVHEGFKEKLSTNELMIYNNVMKTTKETINQFNFELQNKYPNMRNVCRRLDKM</sequence>
<evidence type="ECO:0000313" key="2">
    <source>
        <dbReference type="WBParaSite" id="PTRK_0001787700.1"/>
    </source>
</evidence>
<protein>
    <submittedName>
        <fullName evidence="2">Beta-1,4-glucuronyltransferase 1</fullName>
    </submittedName>
</protein>